<evidence type="ECO:0000313" key="1">
    <source>
        <dbReference type="EMBL" id="TFK97814.1"/>
    </source>
</evidence>
<dbReference type="PANTHER" id="PTHR38567:SF1">
    <property type="entry name" value="DUF4291 DOMAIN-CONTAINING PROTEIN"/>
    <property type="match status" value="1"/>
</dbReference>
<reference evidence="1 2" key="1">
    <citation type="journal article" date="2019" name="Nat. Ecol. Evol.">
        <title>Megaphylogeny resolves global patterns of mushroom evolution.</title>
        <authorList>
            <person name="Varga T."/>
            <person name="Krizsan K."/>
            <person name="Foldi C."/>
            <person name="Dima B."/>
            <person name="Sanchez-Garcia M."/>
            <person name="Sanchez-Ramirez S."/>
            <person name="Szollosi G.J."/>
            <person name="Szarkandi J.G."/>
            <person name="Papp V."/>
            <person name="Albert L."/>
            <person name="Andreopoulos W."/>
            <person name="Angelini C."/>
            <person name="Antonin V."/>
            <person name="Barry K.W."/>
            <person name="Bougher N.L."/>
            <person name="Buchanan P."/>
            <person name="Buyck B."/>
            <person name="Bense V."/>
            <person name="Catcheside P."/>
            <person name="Chovatia M."/>
            <person name="Cooper J."/>
            <person name="Damon W."/>
            <person name="Desjardin D."/>
            <person name="Finy P."/>
            <person name="Geml J."/>
            <person name="Haridas S."/>
            <person name="Hughes K."/>
            <person name="Justo A."/>
            <person name="Karasinski D."/>
            <person name="Kautmanova I."/>
            <person name="Kiss B."/>
            <person name="Kocsube S."/>
            <person name="Kotiranta H."/>
            <person name="LaButti K.M."/>
            <person name="Lechner B.E."/>
            <person name="Liimatainen K."/>
            <person name="Lipzen A."/>
            <person name="Lukacs Z."/>
            <person name="Mihaltcheva S."/>
            <person name="Morgado L.N."/>
            <person name="Niskanen T."/>
            <person name="Noordeloos M.E."/>
            <person name="Ohm R.A."/>
            <person name="Ortiz-Santana B."/>
            <person name="Ovrebo C."/>
            <person name="Racz N."/>
            <person name="Riley R."/>
            <person name="Savchenko A."/>
            <person name="Shiryaev A."/>
            <person name="Soop K."/>
            <person name="Spirin V."/>
            <person name="Szebenyi C."/>
            <person name="Tomsovsky M."/>
            <person name="Tulloss R.E."/>
            <person name="Uehling J."/>
            <person name="Grigoriev I.V."/>
            <person name="Vagvolgyi C."/>
            <person name="Papp T."/>
            <person name="Martin F.M."/>
            <person name="Miettinen O."/>
            <person name="Hibbett D.S."/>
            <person name="Nagy L.G."/>
        </authorList>
    </citation>
    <scope>NUCLEOTIDE SEQUENCE [LARGE SCALE GENOMIC DNA]</scope>
    <source>
        <strain evidence="1 2">CBS 309.79</strain>
    </source>
</reference>
<name>A0A5C3Q6Q1_9AGAR</name>
<dbReference type="Pfam" id="PF14124">
    <property type="entry name" value="DUF4291"/>
    <property type="match status" value="1"/>
</dbReference>
<dbReference type="PANTHER" id="PTHR38567">
    <property type="entry name" value="DUF4291 DOMAIN-CONTAINING PROTEIN"/>
    <property type="match status" value="1"/>
</dbReference>
<dbReference type="InterPro" id="IPR025633">
    <property type="entry name" value="DUF4291"/>
</dbReference>
<accession>A0A5C3Q6Q1</accession>
<gene>
    <name evidence="1" type="ORF">BDV98DRAFT_472010</name>
</gene>
<feature type="non-terminal residue" evidence="1">
    <location>
        <position position="1"/>
    </location>
</feature>
<organism evidence="1 2">
    <name type="scientific">Pterulicium gracile</name>
    <dbReference type="NCBI Taxonomy" id="1884261"/>
    <lineage>
        <taxon>Eukaryota</taxon>
        <taxon>Fungi</taxon>
        <taxon>Dikarya</taxon>
        <taxon>Basidiomycota</taxon>
        <taxon>Agaricomycotina</taxon>
        <taxon>Agaricomycetes</taxon>
        <taxon>Agaricomycetidae</taxon>
        <taxon>Agaricales</taxon>
        <taxon>Pleurotineae</taxon>
        <taxon>Pterulaceae</taxon>
        <taxon>Pterulicium</taxon>
    </lineage>
</organism>
<proteinExistence type="predicted"/>
<feature type="non-terminal residue" evidence="1">
    <location>
        <position position="202"/>
    </location>
</feature>
<dbReference type="AlphaFoldDB" id="A0A5C3Q6Q1"/>
<dbReference type="STRING" id="1884261.A0A5C3Q6Q1"/>
<evidence type="ECO:0000313" key="2">
    <source>
        <dbReference type="Proteomes" id="UP000305067"/>
    </source>
</evidence>
<dbReference type="EMBL" id="ML178844">
    <property type="protein sequence ID" value="TFK97814.1"/>
    <property type="molecule type" value="Genomic_DNA"/>
</dbReference>
<dbReference type="Proteomes" id="UP000305067">
    <property type="component" value="Unassembled WGS sequence"/>
</dbReference>
<dbReference type="OrthoDB" id="413653at2759"/>
<protein>
    <recommendedName>
        <fullName evidence="3">ATP-dependent RNA helicase DHX8</fullName>
    </recommendedName>
</protein>
<evidence type="ECO:0008006" key="3">
    <source>
        <dbReference type="Google" id="ProtNLM"/>
    </source>
</evidence>
<sequence>STTPYRQIRAHFEADTIIVYQAYNDTIATAALASQRLHASSLFKPGRMTWIKPSFSWMMYRSGYTYKDANQSRILALRITHASFLALLRRAVLSHGNQFQDTGGLPAGSVRVQWDPERSPSLAKLPYRSVQIGIPGALMREFVEDMVVEIRDETERARALKRWLDENGWRSSQGEEKVVEGLMPEERVYEAPHDVMALLKMD</sequence>
<keyword evidence="2" id="KW-1185">Reference proteome</keyword>